<comment type="caution">
    <text evidence="6">The sequence shown here is derived from an EMBL/GenBank/DDBJ whole genome shotgun (WGS) entry which is preliminary data.</text>
</comment>
<keyword evidence="4 5" id="KW-0472">Membrane</keyword>
<dbReference type="InterPro" id="IPR002781">
    <property type="entry name" value="TM_pro_TauE-like"/>
</dbReference>
<evidence type="ECO:0000313" key="7">
    <source>
        <dbReference type="Proteomes" id="UP000287872"/>
    </source>
</evidence>
<feature type="transmembrane region" description="Helical" evidence="5">
    <location>
        <begin position="262"/>
        <end position="280"/>
    </location>
</feature>
<evidence type="ECO:0000256" key="1">
    <source>
        <dbReference type="ARBA" id="ARBA00004141"/>
    </source>
</evidence>
<organism evidence="6 7">
    <name type="scientific">Clostridium tagluense</name>
    <dbReference type="NCBI Taxonomy" id="360422"/>
    <lineage>
        <taxon>Bacteria</taxon>
        <taxon>Bacillati</taxon>
        <taxon>Bacillota</taxon>
        <taxon>Clostridia</taxon>
        <taxon>Eubacteriales</taxon>
        <taxon>Clostridiaceae</taxon>
        <taxon>Clostridium</taxon>
    </lineage>
</organism>
<feature type="transmembrane region" description="Helical" evidence="5">
    <location>
        <begin position="107"/>
        <end position="130"/>
    </location>
</feature>
<accession>A0A401UN12</accession>
<keyword evidence="3 5" id="KW-1133">Transmembrane helix</keyword>
<dbReference type="EMBL" id="BHYK01000013">
    <property type="protein sequence ID" value="GCD10924.1"/>
    <property type="molecule type" value="Genomic_DNA"/>
</dbReference>
<proteinExistence type="inferred from homology"/>
<feature type="transmembrane region" description="Helical" evidence="5">
    <location>
        <begin position="37"/>
        <end position="69"/>
    </location>
</feature>
<dbReference type="OrthoDB" id="357960at2"/>
<evidence type="ECO:0000256" key="3">
    <source>
        <dbReference type="ARBA" id="ARBA00022989"/>
    </source>
</evidence>
<feature type="transmembrane region" description="Helical" evidence="5">
    <location>
        <begin position="81"/>
        <end position="100"/>
    </location>
</feature>
<gene>
    <name evidence="6" type="ORF">Ctaglu_25470</name>
</gene>
<name>A0A401UN12_9CLOT</name>
<dbReference type="Proteomes" id="UP000287872">
    <property type="component" value="Unassembled WGS sequence"/>
</dbReference>
<protein>
    <recommendedName>
        <fullName evidence="5">Probable membrane transporter protein</fullName>
    </recommendedName>
</protein>
<keyword evidence="2 5" id="KW-0812">Transmembrane</keyword>
<dbReference type="RefSeq" id="WP_125002263.1">
    <property type="nucleotide sequence ID" value="NZ_BHYK01000013.1"/>
</dbReference>
<comment type="similarity">
    <text evidence="5">Belongs to the 4-toluene sulfonate uptake permease (TSUP) (TC 2.A.102) family.</text>
</comment>
<evidence type="ECO:0000256" key="2">
    <source>
        <dbReference type="ARBA" id="ARBA00022692"/>
    </source>
</evidence>
<feature type="transmembrane region" description="Helical" evidence="5">
    <location>
        <begin position="170"/>
        <end position="201"/>
    </location>
</feature>
<dbReference type="PANTHER" id="PTHR43483">
    <property type="entry name" value="MEMBRANE TRANSPORTER PROTEIN HI_0806-RELATED"/>
    <property type="match status" value="1"/>
</dbReference>
<reference evidence="6 7" key="1">
    <citation type="submission" date="2018-11" db="EMBL/GenBank/DDBJ databases">
        <title>Genome sequencing and assembly of Clostridium tagluense strain A121.</title>
        <authorList>
            <person name="Murakami T."/>
            <person name="Segawa T."/>
            <person name="Shcherbakova V.A."/>
            <person name="Mori H."/>
            <person name="Yoshimura Y."/>
        </authorList>
    </citation>
    <scope>NUCLEOTIDE SEQUENCE [LARGE SCALE GENOMIC DNA]</scope>
    <source>
        <strain evidence="6 7">A121</strain>
    </source>
</reference>
<dbReference type="Pfam" id="PF01925">
    <property type="entry name" value="TauE"/>
    <property type="match status" value="1"/>
</dbReference>
<evidence type="ECO:0000256" key="5">
    <source>
        <dbReference type="RuleBase" id="RU363041"/>
    </source>
</evidence>
<dbReference type="AlphaFoldDB" id="A0A401UN12"/>
<keyword evidence="7" id="KW-1185">Reference proteome</keyword>
<feature type="transmembrane region" description="Helical" evidence="5">
    <location>
        <begin position="6"/>
        <end position="25"/>
    </location>
</feature>
<feature type="transmembrane region" description="Helical" evidence="5">
    <location>
        <begin position="136"/>
        <end position="158"/>
    </location>
</feature>
<sequence length="295" mass="31844">MVKILLGLLILLTLYFAFIYIYDLLKAAKAEKIRNRNFITFGIIGFIANFFDTLGVGSFAIITSIVRFLELTEDRTLPGTLNVSCTIPTVLEAIIFFTVIKVDKITLISMIIAAVLGAIMGADIVARFNIRKVRIGMGLALITVAIIMLSDLLHFMPIAGTANGLTGTRLMIAIGCNFILGALMQLGVGLYAPCMALIYALGMNPLAAFPIMMGSCAFLMPAGSIEFVKNGAYDRKASIAITLFGSVGVLIAAYIVKSLPLGIVKWLVVIVAIYTSIMLLKSAHKARVQIIKRGK</sequence>
<comment type="subcellular location">
    <subcellularLocation>
        <location evidence="5">Cell membrane</location>
        <topology evidence="5">Multi-pass membrane protein</topology>
    </subcellularLocation>
    <subcellularLocation>
        <location evidence="1">Membrane</location>
        <topology evidence="1">Multi-pass membrane protein</topology>
    </subcellularLocation>
</comment>
<keyword evidence="5" id="KW-1003">Cell membrane</keyword>
<dbReference type="PANTHER" id="PTHR43483:SF3">
    <property type="entry name" value="MEMBRANE TRANSPORTER PROTEIN HI_0806-RELATED"/>
    <property type="match status" value="1"/>
</dbReference>
<feature type="transmembrane region" description="Helical" evidence="5">
    <location>
        <begin position="237"/>
        <end position="256"/>
    </location>
</feature>
<evidence type="ECO:0000256" key="4">
    <source>
        <dbReference type="ARBA" id="ARBA00023136"/>
    </source>
</evidence>
<dbReference type="GO" id="GO:0005886">
    <property type="term" value="C:plasma membrane"/>
    <property type="evidence" value="ECO:0007669"/>
    <property type="project" value="UniProtKB-SubCell"/>
</dbReference>
<evidence type="ECO:0000313" key="6">
    <source>
        <dbReference type="EMBL" id="GCD10924.1"/>
    </source>
</evidence>
<feature type="transmembrane region" description="Helical" evidence="5">
    <location>
        <begin position="207"/>
        <end position="225"/>
    </location>
</feature>